<evidence type="ECO:0000313" key="2">
    <source>
        <dbReference type="Proteomes" id="UP000077173"/>
    </source>
</evidence>
<evidence type="ECO:0000313" key="1">
    <source>
        <dbReference type="EMBL" id="OAF19158.1"/>
    </source>
</evidence>
<proteinExistence type="predicted"/>
<accession>A0A176ZF16</accession>
<organism evidence="1 2">
    <name type="scientific">Bradyrhizobium neotropicale</name>
    <dbReference type="NCBI Taxonomy" id="1497615"/>
    <lineage>
        <taxon>Bacteria</taxon>
        <taxon>Pseudomonadati</taxon>
        <taxon>Pseudomonadota</taxon>
        <taxon>Alphaproteobacteria</taxon>
        <taxon>Hyphomicrobiales</taxon>
        <taxon>Nitrobacteraceae</taxon>
        <taxon>Bradyrhizobium</taxon>
    </lineage>
</organism>
<name>A0A176ZF16_9BRAD</name>
<evidence type="ECO:0008006" key="3">
    <source>
        <dbReference type="Google" id="ProtNLM"/>
    </source>
</evidence>
<dbReference type="AlphaFoldDB" id="A0A176ZF16"/>
<dbReference type="SUPFAM" id="SSF51905">
    <property type="entry name" value="FAD/NAD(P)-binding domain"/>
    <property type="match status" value="1"/>
</dbReference>
<dbReference type="InterPro" id="IPR036188">
    <property type="entry name" value="FAD/NAD-bd_sf"/>
</dbReference>
<dbReference type="EMBL" id="LSEF01000026">
    <property type="protein sequence ID" value="OAF19158.1"/>
    <property type="molecule type" value="Genomic_DNA"/>
</dbReference>
<sequence length="108" mass="11660">MTVKQEPPGVNVAAMDSVAIVGADPVELVIASALARAEVLVAIFERGREIVSSLRAITYRWSARLGLLEDALALEFTKQGYTYLAQRSGILSLTLSSVSKSRSRPKLL</sequence>
<dbReference type="Proteomes" id="UP000077173">
    <property type="component" value="Unassembled WGS sequence"/>
</dbReference>
<keyword evidence="2" id="KW-1185">Reference proteome</keyword>
<comment type="caution">
    <text evidence="1">The sequence shown here is derived from an EMBL/GenBank/DDBJ whole genome shotgun (WGS) entry which is preliminary data.</text>
</comment>
<gene>
    <name evidence="1" type="ORF">AXW67_37435</name>
</gene>
<reference evidence="1 2" key="1">
    <citation type="submission" date="2016-02" db="EMBL/GenBank/DDBJ databases">
        <title>Draft genome sequence of the strain BR 10247T Bradyrhizobium neotropicale isolated from nodules of Centrolobium paraense.</title>
        <authorList>
            <person name="Simoes-Araujo J.L."/>
            <person name="Barauna A.C."/>
            <person name="Silva K."/>
            <person name="Zilli J.E."/>
        </authorList>
    </citation>
    <scope>NUCLEOTIDE SEQUENCE [LARGE SCALE GENOMIC DNA]</scope>
    <source>
        <strain evidence="1 2">BR 10247</strain>
    </source>
</reference>
<dbReference type="Gene3D" id="3.50.50.60">
    <property type="entry name" value="FAD/NAD(P)-binding domain"/>
    <property type="match status" value="1"/>
</dbReference>
<protein>
    <recommendedName>
        <fullName evidence="3">FAD-binding domain-containing protein</fullName>
    </recommendedName>
</protein>